<protein>
    <submittedName>
        <fullName evidence="2">Uncharacterized protein</fullName>
    </submittedName>
</protein>
<reference evidence="2 3" key="1">
    <citation type="submission" date="2013-11" db="EMBL/GenBank/DDBJ databases">
        <title>The Genome Sequence of Phytophthora parasitica CJ05E6.</title>
        <authorList>
            <consortium name="The Broad Institute Genomics Platform"/>
            <person name="Russ C."/>
            <person name="Tyler B."/>
            <person name="Panabieres F."/>
            <person name="Shan W."/>
            <person name="Tripathy S."/>
            <person name="Grunwald N."/>
            <person name="Machado M."/>
            <person name="Johnson C.S."/>
            <person name="Arredondo F."/>
            <person name="Hong C."/>
            <person name="Coffey M."/>
            <person name="Young S.K."/>
            <person name="Zeng Q."/>
            <person name="Gargeya S."/>
            <person name="Fitzgerald M."/>
            <person name="Abouelleil A."/>
            <person name="Alvarado L."/>
            <person name="Chapman S.B."/>
            <person name="Gainer-Dewar J."/>
            <person name="Goldberg J."/>
            <person name="Griggs A."/>
            <person name="Gujja S."/>
            <person name="Hansen M."/>
            <person name="Howarth C."/>
            <person name="Imamovic A."/>
            <person name="Ireland A."/>
            <person name="Larimer J."/>
            <person name="McCowan C."/>
            <person name="Murphy C."/>
            <person name="Pearson M."/>
            <person name="Poon T.W."/>
            <person name="Priest M."/>
            <person name="Roberts A."/>
            <person name="Saif S."/>
            <person name="Shea T."/>
            <person name="Sykes S."/>
            <person name="Wortman J."/>
            <person name="Nusbaum C."/>
            <person name="Birren B."/>
        </authorList>
    </citation>
    <scope>NUCLEOTIDE SEQUENCE [LARGE SCALE GENOMIC DNA]</scope>
    <source>
        <strain evidence="2 3">CJ05E6</strain>
    </source>
</reference>
<gene>
    <name evidence="2" type="ORF">L916_01096</name>
</gene>
<evidence type="ECO:0000313" key="2">
    <source>
        <dbReference type="EMBL" id="ETL49418.1"/>
    </source>
</evidence>
<proteinExistence type="predicted"/>
<feature type="region of interest" description="Disordered" evidence="1">
    <location>
        <begin position="48"/>
        <end position="94"/>
    </location>
</feature>
<dbReference type="EMBL" id="KI670585">
    <property type="protein sequence ID" value="ETL49418.1"/>
    <property type="molecule type" value="Genomic_DNA"/>
</dbReference>
<evidence type="ECO:0000256" key="1">
    <source>
        <dbReference type="SAM" id="MobiDB-lite"/>
    </source>
</evidence>
<feature type="compositionally biased region" description="Polar residues" evidence="1">
    <location>
        <begin position="52"/>
        <end position="68"/>
    </location>
</feature>
<dbReference type="Proteomes" id="UP000053864">
    <property type="component" value="Unassembled WGS sequence"/>
</dbReference>
<accession>W2JUT6</accession>
<dbReference type="AlphaFoldDB" id="W2JUT6"/>
<evidence type="ECO:0000313" key="3">
    <source>
        <dbReference type="Proteomes" id="UP000053864"/>
    </source>
</evidence>
<name>W2JUT6_PHYNI</name>
<organism evidence="2 3">
    <name type="scientific">Phytophthora nicotianae</name>
    <name type="common">Potato buckeye rot agent</name>
    <name type="synonym">Phytophthora parasitica</name>
    <dbReference type="NCBI Taxonomy" id="4792"/>
    <lineage>
        <taxon>Eukaryota</taxon>
        <taxon>Sar</taxon>
        <taxon>Stramenopiles</taxon>
        <taxon>Oomycota</taxon>
        <taxon>Peronosporomycetes</taxon>
        <taxon>Peronosporales</taxon>
        <taxon>Peronosporaceae</taxon>
        <taxon>Phytophthora</taxon>
    </lineage>
</organism>
<sequence length="188" mass="20780">MIRLIGSLKSNWEIKGEETSRTQRLEKDRRARTARIFGLRRLDWAEPDSRGPWNSHSQKGAGVSSRTASGPDGRSDLQLDRTREANPSKGTPGARASCQLLLPCEGLWRSQLVLTSSRLVKSYDGSIDAFSFSVERSFLEAGLNTVSSALDLRLDVILGDVAGFLVEEDDFLDDPAGCGRVERRAWQA</sequence>
<feature type="compositionally biased region" description="Basic and acidic residues" evidence="1">
    <location>
        <begin position="73"/>
        <end position="86"/>
    </location>
</feature>